<dbReference type="GO" id="GO:0051721">
    <property type="term" value="F:protein phosphatase 2A binding"/>
    <property type="evidence" value="ECO:0007669"/>
    <property type="project" value="TreeGrafter"/>
</dbReference>
<dbReference type="GO" id="GO:0005829">
    <property type="term" value="C:cytosol"/>
    <property type="evidence" value="ECO:0007669"/>
    <property type="project" value="TreeGrafter"/>
</dbReference>
<keyword evidence="1" id="KW-0175">Coiled coil</keyword>
<evidence type="ECO:0000313" key="3">
    <source>
        <dbReference type="EMBL" id="KAJ3226971.1"/>
    </source>
</evidence>
<comment type="caution">
    <text evidence="3">The sequence shown here is derived from an EMBL/GenBank/DDBJ whole genome shotgun (WGS) entry which is preliminary data.</text>
</comment>
<dbReference type="GO" id="GO:0009966">
    <property type="term" value="P:regulation of signal transduction"/>
    <property type="evidence" value="ECO:0007669"/>
    <property type="project" value="InterPro"/>
</dbReference>
<name>A0AAD5XZ15_9FUNG</name>
<evidence type="ECO:0000256" key="1">
    <source>
        <dbReference type="SAM" id="Coils"/>
    </source>
</evidence>
<dbReference type="EMBL" id="JADGJW010000025">
    <property type="protein sequence ID" value="KAJ3226971.1"/>
    <property type="molecule type" value="Genomic_DNA"/>
</dbReference>
<dbReference type="PANTHER" id="PTHR10933:SF9">
    <property type="entry name" value="IMMUNOGLOBULIN-BINDING PROTEIN 1"/>
    <property type="match status" value="1"/>
</dbReference>
<dbReference type="InterPro" id="IPR038511">
    <property type="entry name" value="TAP42/TAP46-like_sf"/>
</dbReference>
<dbReference type="Pfam" id="PF04177">
    <property type="entry name" value="TAP42"/>
    <property type="match status" value="1"/>
</dbReference>
<accession>A0AAD5XZ15</accession>
<dbReference type="Proteomes" id="UP001211065">
    <property type="component" value="Unassembled WGS sequence"/>
</dbReference>
<dbReference type="PANTHER" id="PTHR10933">
    <property type="entry name" value="IMMUNOGLOBULIN-BINDING PROTEIN 1"/>
    <property type="match status" value="1"/>
</dbReference>
<gene>
    <name evidence="3" type="ORF">HK099_003763</name>
</gene>
<dbReference type="Gene3D" id="1.25.40.540">
    <property type="entry name" value="TAP42-like family"/>
    <property type="match status" value="1"/>
</dbReference>
<keyword evidence="4" id="KW-1185">Reference proteome</keyword>
<evidence type="ECO:0008006" key="5">
    <source>
        <dbReference type="Google" id="ProtNLM"/>
    </source>
</evidence>
<feature type="compositionally biased region" description="Acidic residues" evidence="2">
    <location>
        <begin position="183"/>
        <end position="194"/>
    </location>
</feature>
<feature type="region of interest" description="Disordered" evidence="2">
    <location>
        <begin position="163"/>
        <end position="194"/>
    </location>
</feature>
<feature type="non-terminal residue" evidence="3">
    <location>
        <position position="350"/>
    </location>
</feature>
<sequence>MQNTIKDIQIKAKDVERLSQSELKQLVNKAADLSRKIEVLNLFSENELIEEVSSKNLVFIFANFYQALFYQHLNEDRLLNLSKAKENFVKFLSICSDYELLDSKEQSTFKTIFDSGVDFTFKNFSSTKFSDTAKFRMEKIENYKKEKEIELMIKNLNEKLNQNKKERNKSKNSNCHNNKILSENEEEEEEDDDEDDEIKRELMLKTTSLFIKKSFEGLKLIVDEEVLLRESEEKKKNLENLNVESSSLANNLHSKVDLKNLSGPLLNTSGKPLRPFIISNKTREQLRKQVFQPGYNLPTMTLDEFYQAEMERGNFLQGGGEQPEKIPIPDNDEEEINIATYKARAFDDFK</sequence>
<dbReference type="AlphaFoldDB" id="A0AAD5XZ15"/>
<evidence type="ECO:0000256" key="2">
    <source>
        <dbReference type="SAM" id="MobiDB-lite"/>
    </source>
</evidence>
<organism evidence="3 4">
    <name type="scientific">Clydaea vesicula</name>
    <dbReference type="NCBI Taxonomy" id="447962"/>
    <lineage>
        <taxon>Eukaryota</taxon>
        <taxon>Fungi</taxon>
        <taxon>Fungi incertae sedis</taxon>
        <taxon>Chytridiomycota</taxon>
        <taxon>Chytridiomycota incertae sedis</taxon>
        <taxon>Chytridiomycetes</taxon>
        <taxon>Lobulomycetales</taxon>
        <taxon>Lobulomycetaceae</taxon>
        <taxon>Clydaea</taxon>
    </lineage>
</organism>
<proteinExistence type="predicted"/>
<reference evidence="3" key="1">
    <citation type="submission" date="2020-05" db="EMBL/GenBank/DDBJ databases">
        <title>Phylogenomic resolution of chytrid fungi.</title>
        <authorList>
            <person name="Stajich J.E."/>
            <person name="Amses K."/>
            <person name="Simmons R."/>
            <person name="Seto K."/>
            <person name="Myers J."/>
            <person name="Bonds A."/>
            <person name="Quandt C.A."/>
            <person name="Barry K."/>
            <person name="Liu P."/>
            <person name="Grigoriev I."/>
            <person name="Longcore J.E."/>
            <person name="James T.Y."/>
        </authorList>
    </citation>
    <scope>NUCLEOTIDE SEQUENCE</scope>
    <source>
        <strain evidence="3">JEL0476</strain>
    </source>
</reference>
<dbReference type="GO" id="GO:0035303">
    <property type="term" value="P:regulation of dephosphorylation"/>
    <property type="evidence" value="ECO:0007669"/>
    <property type="project" value="TreeGrafter"/>
</dbReference>
<evidence type="ECO:0000313" key="4">
    <source>
        <dbReference type="Proteomes" id="UP001211065"/>
    </source>
</evidence>
<dbReference type="InterPro" id="IPR007304">
    <property type="entry name" value="TAP46-like"/>
</dbReference>
<protein>
    <recommendedName>
        <fullName evidence="5">TAP42-like protein</fullName>
    </recommendedName>
</protein>
<feature type="coiled-coil region" evidence="1">
    <location>
        <begin position="221"/>
        <end position="251"/>
    </location>
</feature>